<accession>A0A0D7W854</accession>
<dbReference type="RefSeq" id="WP_044625483.1">
    <property type="nucleotide sequence ID" value="NZ_JTDV01000002.1"/>
</dbReference>
<dbReference type="AlphaFoldDB" id="A0A0D7W854"/>
<dbReference type="Proteomes" id="UP000032361">
    <property type="component" value="Unassembled WGS sequence"/>
</dbReference>
<evidence type="ECO:0000313" key="1">
    <source>
        <dbReference type="EMBL" id="KJD33992.1"/>
    </source>
</evidence>
<keyword evidence="2" id="KW-1185">Reference proteome</keyword>
<name>A0A0D7W854_9FLAO</name>
<evidence type="ECO:0000313" key="2">
    <source>
        <dbReference type="Proteomes" id="UP000032361"/>
    </source>
</evidence>
<comment type="caution">
    <text evidence="1">The sequence shown here is derived from an EMBL/GenBank/DDBJ whole genome shotgun (WGS) entry which is preliminary data.</text>
</comment>
<gene>
    <name evidence="1" type="ORF">PK35_04445</name>
</gene>
<dbReference type="OrthoDB" id="795069at2"/>
<dbReference type="PATRIC" id="fig|1382798.3.peg.2066"/>
<protein>
    <submittedName>
        <fullName evidence="1">Uncharacterized protein</fullName>
    </submittedName>
</protein>
<sequence length="296" mass="35646">MVDFIRLFYRDKDKFEHFVCQQENFEEVDTIFGLHTGEIKYPYRTSFNGIEVKVTSKHGYVYNSIHKAYNDRFSQEAHNHDDFGYCKLCYMVDYISSKLIDVDKVNLTQFEFGFNIETPVSAQQIIRNNVLMHKQNGANHNRVFNGKGELKQFDYHNFVIKIYDKARQYGLPRNILRFEIRFLKAKEFQKYGIYKITDLKDKQKLRKLFVNLKQRFDEMTIVDSYDESIIPEKDLCKLIRYNNSSYWERVISKKSNQTKMRHIRAYQELLNKYNLLQVKSFLKGLLQKKYLQLINF</sequence>
<reference evidence="1 2" key="1">
    <citation type="journal article" date="2015" name="Antonie Van Leeuwenhoek">
        <title>Tamlana nanhaiensis sp. nov., isolated from surface seawater collected from the South China Sea.</title>
        <authorList>
            <person name="Liu X."/>
            <person name="Lai Q."/>
            <person name="Du Y."/>
            <person name="Li G."/>
            <person name="Sun F."/>
            <person name="Shao Z."/>
        </authorList>
    </citation>
    <scope>NUCLEOTIDE SEQUENCE [LARGE SCALE GENOMIC DNA]</scope>
    <source>
        <strain evidence="1 2">FHC16</strain>
    </source>
</reference>
<proteinExistence type="predicted"/>
<dbReference type="EMBL" id="JTDV01000002">
    <property type="protein sequence ID" value="KJD33992.1"/>
    <property type="molecule type" value="Genomic_DNA"/>
</dbReference>
<dbReference type="STRING" id="1382798.PK35_04445"/>
<organism evidence="1 2">
    <name type="scientific">Neotamlana nanhaiensis</name>
    <dbReference type="NCBI Taxonomy" id="1382798"/>
    <lineage>
        <taxon>Bacteria</taxon>
        <taxon>Pseudomonadati</taxon>
        <taxon>Bacteroidota</taxon>
        <taxon>Flavobacteriia</taxon>
        <taxon>Flavobacteriales</taxon>
        <taxon>Flavobacteriaceae</taxon>
        <taxon>Neotamlana</taxon>
    </lineage>
</organism>